<gene>
    <name evidence="4" type="ORF">CTI12_AA535050</name>
</gene>
<evidence type="ECO:0000313" key="4">
    <source>
        <dbReference type="EMBL" id="PWA43495.1"/>
    </source>
</evidence>
<evidence type="ECO:0000259" key="3">
    <source>
        <dbReference type="PROSITE" id="PS50158"/>
    </source>
</evidence>
<dbReference type="AlphaFoldDB" id="A0A2U1L3C6"/>
<dbReference type="PROSITE" id="PS50158">
    <property type="entry name" value="ZF_CCHC"/>
    <property type="match status" value="2"/>
</dbReference>
<dbReference type="Gene3D" id="4.10.60.10">
    <property type="entry name" value="Zinc finger, CCHC-type"/>
    <property type="match status" value="1"/>
</dbReference>
<sequence length="104" mass="10760">MEDEEKKDPTMVSGSSQGGGGDVVCYICGKSGHKAKDCCGVGCYECGKLGHIPRGWPPCNGDVNGELQGLVGKGGGICYYCGKAGYIAVCSLCGEMGHMGKECW</sequence>
<dbReference type="GO" id="GO:0003676">
    <property type="term" value="F:nucleic acid binding"/>
    <property type="evidence" value="ECO:0007669"/>
    <property type="project" value="InterPro"/>
</dbReference>
<dbReference type="InterPro" id="IPR036875">
    <property type="entry name" value="Znf_CCHC_sf"/>
</dbReference>
<feature type="domain" description="CCHC-type" evidence="3">
    <location>
        <begin position="25"/>
        <end position="38"/>
    </location>
</feature>
<evidence type="ECO:0000313" key="5">
    <source>
        <dbReference type="Proteomes" id="UP000245207"/>
    </source>
</evidence>
<dbReference type="GO" id="GO:0008270">
    <property type="term" value="F:zinc ion binding"/>
    <property type="evidence" value="ECO:0007669"/>
    <property type="project" value="UniProtKB-KW"/>
</dbReference>
<dbReference type="Proteomes" id="UP000245207">
    <property type="component" value="Unassembled WGS sequence"/>
</dbReference>
<dbReference type="STRING" id="35608.A0A2U1L3C6"/>
<dbReference type="SUPFAM" id="SSF57756">
    <property type="entry name" value="Retrovirus zinc finger-like domains"/>
    <property type="match status" value="1"/>
</dbReference>
<proteinExistence type="predicted"/>
<comment type="caution">
    <text evidence="4">The sequence shown here is derived from an EMBL/GenBank/DDBJ whole genome shotgun (WGS) entry which is preliminary data.</text>
</comment>
<evidence type="ECO:0000256" key="2">
    <source>
        <dbReference type="SAM" id="MobiDB-lite"/>
    </source>
</evidence>
<evidence type="ECO:0000256" key="1">
    <source>
        <dbReference type="PROSITE-ProRule" id="PRU00047"/>
    </source>
</evidence>
<keyword evidence="1" id="KW-0862">Zinc</keyword>
<name>A0A2U1L3C6_ARTAN</name>
<dbReference type="InterPro" id="IPR001878">
    <property type="entry name" value="Znf_CCHC"/>
</dbReference>
<keyword evidence="1" id="KW-0863">Zinc-finger</keyword>
<protein>
    <recommendedName>
        <fullName evidence="3">CCHC-type domain-containing protein</fullName>
    </recommendedName>
</protein>
<reference evidence="4 5" key="1">
    <citation type="journal article" date="2018" name="Mol. Plant">
        <title>The genome of Artemisia annua provides insight into the evolution of Asteraceae family and artemisinin biosynthesis.</title>
        <authorList>
            <person name="Shen Q."/>
            <person name="Zhang L."/>
            <person name="Liao Z."/>
            <person name="Wang S."/>
            <person name="Yan T."/>
            <person name="Shi P."/>
            <person name="Liu M."/>
            <person name="Fu X."/>
            <person name="Pan Q."/>
            <person name="Wang Y."/>
            <person name="Lv Z."/>
            <person name="Lu X."/>
            <person name="Zhang F."/>
            <person name="Jiang W."/>
            <person name="Ma Y."/>
            <person name="Chen M."/>
            <person name="Hao X."/>
            <person name="Li L."/>
            <person name="Tang Y."/>
            <person name="Lv G."/>
            <person name="Zhou Y."/>
            <person name="Sun X."/>
            <person name="Brodelius P.E."/>
            <person name="Rose J.K.C."/>
            <person name="Tang K."/>
        </authorList>
    </citation>
    <scope>NUCLEOTIDE SEQUENCE [LARGE SCALE GENOMIC DNA]</scope>
    <source>
        <strain evidence="5">cv. Huhao1</strain>
        <tissue evidence="4">Leaf</tissue>
    </source>
</reference>
<feature type="domain" description="CCHC-type" evidence="3">
    <location>
        <begin position="90"/>
        <end position="103"/>
    </location>
</feature>
<dbReference type="OrthoDB" id="1062289at2759"/>
<dbReference type="EMBL" id="PKPP01011798">
    <property type="protein sequence ID" value="PWA43495.1"/>
    <property type="molecule type" value="Genomic_DNA"/>
</dbReference>
<organism evidence="4 5">
    <name type="scientific">Artemisia annua</name>
    <name type="common">Sweet wormwood</name>
    <dbReference type="NCBI Taxonomy" id="35608"/>
    <lineage>
        <taxon>Eukaryota</taxon>
        <taxon>Viridiplantae</taxon>
        <taxon>Streptophyta</taxon>
        <taxon>Embryophyta</taxon>
        <taxon>Tracheophyta</taxon>
        <taxon>Spermatophyta</taxon>
        <taxon>Magnoliopsida</taxon>
        <taxon>eudicotyledons</taxon>
        <taxon>Gunneridae</taxon>
        <taxon>Pentapetalae</taxon>
        <taxon>asterids</taxon>
        <taxon>campanulids</taxon>
        <taxon>Asterales</taxon>
        <taxon>Asteraceae</taxon>
        <taxon>Asteroideae</taxon>
        <taxon>Anthemideae</taxon>
        <taxon>Artemisiinae</taxon>
        <taxon>Artemisia</taxon>
    </lineage>
</organism>
<accession>A0A2U1L3C6</accession>
<feature type="region of interest" description="Disordered" evidence="2">
    <location>
        <begin position="1"/>
        <end position="20"/>
    </location>
</feature>
<dbReference type="Pfam" id="PF00098">
    <property type="entry name" value="zf-CCHC"/>
    <property type="match status" value="2"/>
</dbReference>
<keyword evidence="5" id="KW-1185">Reference proteome</keyword>
<keyword evidence="1" id="KW-0479">Metal-binding</keyword>
<dbReference type="SMART" id="SM00343">
    <property type="entry name" value="ZnF_C2HC"/>
    <property type="match status" value="3"/>
</dbReference>